<sequence length="887" mass="101661">MFDGFLWYLLQWIIFIVLGYFSFYQLVYLTADDESINNEERIHYATKEMNGNNIFRETTNNYETLSTTNEKRQFSFNLASTNSGEKNYDNRRNIQNSYEHNPSSSSTNIVESSWTNELINWIFHNIHRVPKPLESWIEGLNEAAKKINNPQGTEILFEGYGDHSHIYESPSLNNICVECGPREQLTFKANIYIPGVITKIVSSQHVNDKLLVASYYAHILNLSGEVEGRLASIANQLYFMGCFNGRPEFKVGLVERENNSQNYLINNQLIEEAVRKCIVLAVTNINLSESNVPHNGENINENMENISNLPAHEVVRRLYKSQYPSPNDNNHLQANKLKVKVIKAHRLGQNKNVLQPYVILEMDEPSKRYKTSNGINISPYWEETFDFEITPFSEEILFEVYEGDPSLFKGNQMNNSTILPNKDSHQEDDQLFLGLAIVGLEELKRSHELLHCLRLQGRPYKNDNVSGTLTVEFQFYHDPTVRDVGETRDEFIATNNNDGVTVRETVTLTKTPLSYNNDTSQQIDVTPTRTTTLTVKTVTQQLKEKPLIKSVHGSLENAMDPATNKALEDHLKNLGVEQFKNRFSPQNNQIIVTETDQCDIIHNYDDQSDINYVENYKTSNKVQPLYSCDTMSRTIGKQVKNNEKMNRAESLDNIALNGDVNKDRTSRGREKSGNVKEKRDSSFFGQLRDRLSGRRSKSKLRAKSVDYEKNQELEEDVSLPPSREQSRTRYGSEFTRNYIETKSIGNESNISMDGIHETTTILELSRGNSHHKQYFLIPQQIVNEPAIHKLLKKGKKLHVSNDHTFVAVKIRGGTVCNVCKSKIAGSFSKQAYQCRDCRLVCHKSCHTKTISSCQQTNYHNLSIIKDVDWGHFFTTHHLEEFISPPGV</sequence>
<dbReference type="InterPro" id="IPR000008">
    <property type="entry name" value="C2_dom"/>
</dbReference>
<dbReference type="GO" id="GO:0046872">
    <property type="term" value="F:metal ion binding"/>
    <property type="evidence" value="ECO:0007669"/>
    <property type="project" value="UniProtKB-KW"/>
</dbReference>
<dbReference type="Pfam" id="PF00130">
    <property type="entry name" value="C1_1"/>
    <property type="match status" value="1"/>
</dbReference>
<dbReference type="WBParaSite" id="SVE_0822000.1">
    <property type="protein sequence ID" value="SVE_0822000.1"/>
    <property type="gene ID" value="SVE_0822000"/>
</dbReference>
<evidence type="ECO:0000313" key="8">
    <source>
        <dbReference type="WBParaSite" id="SVE_0822000.1"/>
    </source>
</evidence>
<protein>
    <submittedName>
        <fullName evidence="8">C2 domain-containing protein</fullName>
    </submittedName>
</protein>
<keyword evidence="4" id="KW-0812">Transmembrane</keyword>
<feature type="domain" description="C2" evidence="5">
    <location>
        <begin position="317"/>
        <end position="453"/>
    </location>
</feature>
<evidence type="ECO:0000259" key="5">
    <source>
        <dbReference type="PROSITE" id="PS50004"/>
    </source>
</evidence>
<dbReference type="PROSITE" id="PS50004">
    <property type="entry name" value="C2"/>
    <property type="match status" value="1"/>
</dbReference>
<reference evidence="8" key="2">
    <citation type="submission" date="2015-08" db="UniProtKB">
        <authorList>
            <consortium name="WormBaseParasite"/>
        </authorList>
    </citation>
    <scope>IDENTIFICATION</scope>
</reference>
<keyword evidence="2" id="KW-0862">Zinc</keyword>
<evidence type="ECO:0000259" key="6">
    <source>
        <dbReference type="PROSITE" id="PS50081"/>
    </source>
</evidence>
<keyword evidence="4" id="KW-1133">Transmembrane helix</keyword>
<dbReference type="SUPFAM" id="SSF57889">
    <property type="entry name" value="Cysteine-rich domain"/>
    <property type="match status" value="1"/>
</dbReference>
<dbReference type="SMART" id="SM00239">
    <property type="entry name" value="C2"/>
    <property type="match status" value="1"/>
</dbReference>
<evidence type="ECO:0000256" key="1">
    <source>
        <dbReference type="ARBA" id="ARBA00022723"/>
    </source>
</evidence>
<reference evidence="7" key="1">
    <citation type="submission" date="2014-07" db="EMBL/GenBank/DDBJ databases">
        <authorList>
            <person name="Martin A.A"/>
            <person name="De Silva N."/>
        </authorList>
    </citation>
    <scope>NUCLEOTIDE SEQUENCE</scope>
</reference>
<keyword evidence="7" id="KW-1185">Reference proteome</keyword>
<evidence type="ECO:0000256" key="4">
    <source>
        <dbReference type="SAM" id="Phobius"/>
    </source>
</evidence>
<feature type="transmembrane region" description="Helical" evidence="4">
    <location>
        <begin position="7"/>
        <end position="27"/>
    </location>
</feature>
<dbReference type="InterPro" id="IPR039934">
    <property type="entry name" value="C2CD2/C2CD2L"/>
</dbReference>
<evidence type="ECO:0000313" key="7">
    <source>
        <dbReference type="Proteomes" id="UP000035680"/>
    </source>
</evidence>
<dbReference type="Gene3D" id="3.30.60.20">
    <property type="match status" value="1"/>
</dbReference>
<dbReference type="SUPFAM" id="SSF49562">
    <property type="entry name" value="C2 domain (Calcium/lipid-binding domain, CaLB)"/>
    <property type="match status" value="1"/>
</dbReference>
<dbReference type="Gene3D" id="2.60.40.150">
    <property type="entry name" value="C2 domain"/>
    <property type="match status" value="1"/>
</dbReference>
<feature type="compositionally biased region" description="Basic and acidic residues" evidence="3">
    <location>
        <begin position="660"/>
        <end position="680"/>
    </location>
</feature>
<proteinExistence type="predicted"/>
<dbReference type="SMART" id="SM00109">
    <property type="entry name" value="C1"/>
    <property type="match status" value="1"/>
</dbReference>
<evidence type="ECO:0000256" key="2">
    <source>
        <dbReference type="ARBA" id="ARBA00022833"/>
    </source>
</evidence>
<accession>A0A0K0FH58</accession>
<feature type="region of interest" description="Disordered" evidence="3">
    <location>
        <begin position="658"/>
        <end position="680"/>
    </location>
</feature>
<dbReference type="PROSITE" id="PS50081">
    <property type="entry name" value="ZF_DAG_PE_2"/>
    <property type="match status" value="1"/>
</dbReference>
<dbReference type="STRING" id="75913.A0A0K0FH58"/>
<name>A0A0K0FH58_STRVS</name>
<dbReference type="Proteomes" id="UP000035680">
    <property type="component" value="Unassembled WGS sequence"/>
</dbReference>
<dbReference type="InterPro" id="IPR002219">
    <property type="entry name" value="PKC_DAG/PE"/>
</dbReference>
<dbReference type="AlphaFoldDB" id="A0A0K0FH58"/>
<dbReference type="CDD" id="cd20831">
    <property type="entry name" value="C1_dGM13116p-like"/>
    <property type="match status" value="1"/>
</dbReference>
<dbReference type="PANTHER" id="PTHR21119">
    <property type="entry name" value="C2 DOMAIN-CONTAINING PROTEIN"/>
    <property type="match status" value="1"/>
</dbReference>
<dbReference type="InterPro" id="IPR035892">
    <property type="entry name" value="C2_domain_sf"/>
</dbReference>
<feature type="domain" description="Phorbol-ester/DAG-type" evidence="6">
    <location>
        <begin position="802"/>
        <end position="853"/>
    </location>
</feature>
<dbReference type="Pfam" id="PF00168">
    <property type="entry name" value="C2"/>
    <property type="match status" value="1"/>
</dbReference>
<keyword evidence="1" id="KW-0479">Metal-binding</keyword>
<organism evidence="7 8">
    <name type="scientific">Strongyloides venezuelensis</name>
    <name type="common">Threadworm</name>
    <dbReference type="NCBI Taxonomy" id="75913"/>
    <lineage>
        <taxon>Eukaryota</taxon>
        <taxon>Metazoa</taxon>
        <taxon>Ecdysozoa</taxon>
        <taxon>Nematoda</taxon>
        <taxon>Chromadorea</taxon>
        <taxon>Rhabditida</taxon>
        <taxon>Tylenchina</taxon>
        <taxon>Panagrolaimomorpha</taxon>
        <taxon>Strongyloidoidea</taxon>
        <taxon>Strongyloididae</taxon>
        <taxon>Strongyloides</taxon>
    </lineage>
</organism>
<dbReference type="PANTHER" id="PTHR21119:SF5">
    <property type="entry name" value="C2 DOMAIN-CONTAINING PROTEIN"/>
    <property type="match status" value="1"/>
</dbReference>
<feature type="compositionally biased region" description="Basic and acidic residues" evidence="3">
    <location>
        <begin position="703"/>
        <end position="712"/>
    </location>
</feature>
<evidence type="ECO:0000256" key="3">
    <source>
        <dbReference type="SAM" id="MobiDB-lite"/>
    </source>
</evidence>
<keyword evidence="4" id="KW-0472">Membrane</keyword>
<dbReference type="PROSITE" id="PS00479">
    <property type="entry name" value="ZF_DAG_PE_1"/>
    <property type="match status" value="1"/>
</dbReference>
<dbReference type="InterPro" id="IPR046349">
    <property type="entry name" value="C1-like_sf"/>
</dbReference>
<feature type="region of interest" description="Disordered" evidence="3">
    <location>
        <begin position="694"/>
        <end position="729"/>
    </location>
</feature>